<dbReference type="Proteomes" id="UP000585272">
    <property type="component" value="Unassembled WGS sequence"/>
</dbReference>
<organism evidence="1 2">
    <name type="scientific">Conexibacter arvalis</name>
    <dbReference type="NCBI Taxonomy" id="912552"/>
    <lineage>
        <taxon>Bacteria</taxon>
        <taxon>Bacillati</taxon>
        <taxon>Actinomycetota</taxon>
        <taxon>Thermoleophilia</taxon>
        <taxon>Solirubrobacterales</taxon>
        <taxon>Conexibacteraceae</taxon>
        <taxon>Conexibacter</taxon>
    </lineage>
</organism>
<accession>A0A840IGN4</accession>
<dbReference type="AlphaFoldDB" id="A0A840IGN4"/>
<proteinExistence type="predicted"/>
<keyword evidence="2" id="KW-1185">Reference proteome</keyword>
<evidence type="ECO:0000313" key="1">
    <source>
        <dbReference type="EMBL" id="MBB4663936.1"/>
    </source>
</evidence>
<dbReference type="EMBL" id="JACHNU010000005">
    <property type="protein sequence ID" value="MBB4663936.1"/>
    <property type="molecule type" value="Genomic_DNA"/>
</dbReference>
<sequence length="282" mass="29883">MAFIQPSPASIRELLGDLDAAGVGVGVDGVSILDDFSAAAEPLLELLRSVSGPSLTSDSLTLAICHMLARATTDLLAGVHLISHLYLPQAYTVLRPVYEAIDLVELFAKDPQQADLWVSTDKTFREFTPSAVRKKLGVARSTAVHDHFTEHGTHPRLPGARLSGAVTEGPYQTDSNLYLAVGPFAPSSGAIVAAYVNALVALGSLSARARHLDVATASVDVPAWLAKHIDVIRRITHALRTLETQLLAGGTVLSTQYADYLASLEQMRASIAPPAASTAQET</sequence>
<reference evidence="1 2" key="1">
    <citation type="submission" date="2020-08" db="EMBL/GenBank/DDBJ databases">
        <title>Genomic Encyclopedia of Archaeal and Bacterial Type Strains, Phase II (KMG-II): from individual species to whole genera.</title>
        <authorList>
            <person name="Goeker M."/>
        </authorList>
    </citation>
    <scope>NUCLEOTIDE SEQUENCE [LARGE SCALE GENOMIC DNA]</scope>
    <source>
        <strain evidence="1 2">DSM 23288</strain>
    </source>
</reference>
<comment type="caution">
    <text evidence="1">The sequence shown here is derived from an EMBL/GenBank/DDBJ whole genome shotgun (WGS) entry which is preliminary data.</text>
</comment>
<name>A0A840IGN4_9ACTN</name>
<dbReference type="RefSeq" id="WP_183343655.1">
    <property type="nucleotide sequence ID" value="NZ_JACHNU010000005.1"/>
</dbReference>
<gene>
    <name evidence="1" type="ORF">BDZ31_003537</name>
</gene>
<evidence type="ECO:0000313" key="2">
    <source>
        <dbReference type="Proteomes" id="UP000585272"/>
    </source>
</evidence>
<protein>
    <submittedName>
        <fullName evidence="1">Uncharacterized protein</fullName>
    </submittedName>
</protein>